<gene>
    <name evidence="3" type="ORF">NDI37_13515</name>
</gene>
<dbReference type="Pfam" id="PF01627">
    <property type="entry name" value="Hpt"/>
    <property type="match status" value="1"/>
</dbReference>
<dbReference type="RefSeq" id="WP_190418721.1">
    <property type="nucleotide sequence ID" value="NZ_JAMPKK010000027.1"/>
</dbReference>
<comment type="caution">
    <text evidence="1">Lacks conserved residue(s) required for the propagation of feature annotation.</text>
</comment>
<dbReference type="InterPro" id="IPR036641">
    <property type="entry name" value="HPT_dom_sf"/>
</dbReference>
<evidence type="ECO:0000256" key="1">
    <source>
        <dbReference type="PROSITE-ProRule" id="PRU00110"/>
    </source>
</evidence>
<dbReference type="InterPro" id="IPR008207">
    <property type="entry name" value="Sig_transdc_His_kin_Hpt_dom"/>
</dbReference>
<proteinExistence type="predicted"/>
<accession>A0ABV0JPS2</accession>
<sequence>MRSDIIVKTIENLAQDPCNCQMDWDNSDSDNEYGEALDTKVLQKWRESLGESALEFMMGIVDIFVEEAPKKLRAIAIAVAKGDMAALEHQANSFKSSSAALGATKLSKLCQYLESNGRGGSRPDDLGIAIQLYVEYARCKSALYRELQKFQAESNAYREKSFF</sequence>
<dbReference type="PROSITE" id="PS50894">
    <property type="entry name" value="HPT"/>
    <property type="match status" value="1"/>
</dbReference>
<evidence type="ECO:0000259" key="2">
    <source>
        <dbReference type="PROSITE" id="PS50894"/>
    </source>
</evidence>
<dbReference type="SUPFAM" id="SSF47226">
    <property type="entry name" value="Histidine-containing phosphotransfer domain, HPT domain"/>
    <property type="match status" value="1"/>
</dbReference>
<evidence type="ECO:0000313" key="4">
    <source>
        <dbReference type="Proteomes" id="UP001442494"/>
    </source>
</evidence>
<feature type="domain" description="HPt" evidence="2">
    <location>
        <begin position="53"/>
        <end position="150"/>
    </location>
</feature>
<name>A0ABV0JPS2_9CYAN</name>
<dbReference type="Proteomes" id="UP001442494">
    <property type="component" value="Unassembled WGS sequence"/>
</dbReference>
<dbReference type="Gene3D" id="1.20.120.160">
    <property type="entry name" value="HPT domain"/>
    <property type="match status" value="1"/>
</dbReference>
<dbReference type="EMBL" id="JAMPKK010000027">
    <property type="protein sequence ID" value="MEP0865484.1"/>
    <property type="molecule type" value="Genomic_DNA"/>
</dbReference>
<organism evidence="3 4">
    <name type="scientific">Funiculus sociatus GB2-A5</name>
    <dbReference type="NCBI Taxonomy" id="2933946"/>
    <lineage>
        <taxon>Bacteria</taxon>
        <taxon>Bacillati</taxon>
        <taxon>Cyanobacteriota</taxon>
        <taxon>Cyanophyceae</taxon>
        <taxon>Coleofasciculales</taxon>
        <taxon>Coleofasciculaceae</taxon>
        <taxon>Funiculus</taxon>
    </lineage>
</organism>
<comment type="caution">
    <text evidence="3">The sequence shown here is derived from an EMBL/GenBank/DDBJ whole genome shotgun (WGS) entry which is preliminary data.</text>
</comment>
<reference evidence="3 4" key="1">
    <citation type="submission" date="2022-04" db="EMBL/GenBank/DDBJ databases">
        <title>Positive selection, recombination, and allopatry shape intraspecific diversity of widespread and dominant cyanobacteria.</title>
        <authorList>
            <person name="Wei J."/>
            <person name="Shu W."/>
            <person name="Hu C."/>
        </authorList>
    </citation>
    <scope>NUCLEOTIDE SEQUENCE [LARGE SCALE GENOMIC DNA]</scope>
    <source>
        <strain evidence="3 4">GB2-A5</strain>
    </source>
</reference>
<keyword evidence="4" id="KW-1185">Reference proteome</keyword>
<evidence type="ECO:0000313" key="3">
    <source>
        <dbReference type="EMBL" id="MEP0865484.1"/>
    </source>
</evidence>
<protein>
    <submittedName>
        <fullName evidence="3">Hpt domain-containing protein</fullName>
    </submittedName>
</protein>